<comment type="subcellular location">
    <subcellularLocation>
        <location evidence="1">Cell envelope</location>
    </subcellularLocation>
</comment>
<evidence type="ECO:0000256" key="1">
    <source>
        <dbReference type="ARBA" id="ARBA00004196"/>
    </source>
</evidence>
<dbReference type="GO" id="GO:0030288">
    <property type="term" value="C:outer membrane-bounded periplasmic space"/>
    <property type="evidence" value="ECO:0007669"/>
    <property type="project" value="TreeGrafter"/>
</dbReference>
<comment type="similarity">
    <text evidence="2">Belongs to the bacterial solute-binding protein 8 family.</text>
</comment>
<gene>
    <name evidence="6" type="ORF">NWP23_18160</name>
</gene>
<dbReference type="RefSeq" id="WP_280656605.1">
    <property type="nucleotide sequence ID" value="NZ_JANQDL010000117.1"/>
</dbReference>
<keyword evidence="4" id="KW-0732">Signal</keyword>
<dbReference type="PANTHER" id="PTHR30532:SF1">
    <property type="entry name" value="IRON(3+)-HYDROXAMATE-BINDING PROTEIN FHUD"/>
    <property type="match status" value="1"/>
</dbReference>
<dbReference type="InterPro" id="IPR051313">
    <property type="entry name" value="Bact_iron-sidero_bind"/>
</dbReference>
<name>A0AA43KGY8_9CYAN</name>
<evidence type="ECO:0000256" key="2">
    <source>
        <dbReference type="ARBA" id="ARBA00008814"/>
    </source>
</evidence>
<accession>A0AA43KGY8</accession>
<dbReference type="SUPFAM" id="SSF53807">
    <property type="entry name" value="Helical backbone' metal receptor"/>
    <property type="match status" value="1"/>
</dbReference>
<protein>
    <submittedName>
        <fullName evidence="6">ABC transporter substrate-binding protein</fullName>
    </submittedName>
</protein>
<evidence type="ECO:0000259" key="5">
    <source>
        <dbReference type="PROSITE" id="PS50983"/>
    </source>
</evidence>
<dbReference type="AlphaFoldDB" id="A0AA43KGY8"/>
<dbReference type="Gene3D" id="3.40.50.1980">
    <property type="entry name" value="Nitrogenase molybdenum iron protein domain"/>
    <property type="match status" value="1"/>
</dbReference>
<reference evidence="6 7" key="1">
    <citation type="journal article" date="2023" name="J. Phycol.">
        <title>Chrysosporum ovalisporum is synonymous with the true-branching cyanobacterium Umezakia natans (Nostocales/Aphanizomenonaceae).</title>
        <authorList>
            <person name="McGregor G.B."/>
            <person name="Sendall B.C."/>
            <person name="Niiyama Y."/>
            <person name="Tuji A."/>
            <person name="Willis A."/>
        </authorList>
    </citation>
    <scope>NUCLEOTIDE SEQUENCE [LARGE SCALE GENOMIC DNA]</scope>
    <source>
        <strain evidence="6 7">FSS-62</strain>
    </source>
</reference>
<dbReference type="GO" id="GO:1901678">
    <property type="term" value="P:iron coordination entity transport"/>
    <property type="evidence" value="ECO:0007669"/>
    <property type="project" value="UniProtKB-ARBA"/>
</dbReference>
<evidence type="ECO:0000313" key="6">
    <source>
        <dbReference type="EMBL" id="MDH6065637.1"/>
    </source>
</evidence>
<dbReference type="PANTHER" id="PTHR30532">
    <property type="entry name" value="IRON III DICITRATE-BINDING PERIPLASMIC PROTEIN"/>
    <property type="match status" value="1"/>
</dbReference>
<sequence length="151" mass="17204">MSVIPLKGFYSFYNQKVLSLKSQLIKSECRIIKHELKESCLTQYPQCIIVTDQESLEILVALGLKPRAATTANRVGNKGYILRKNIDKIIDLGKESQPNIEKIIQLNPDLILDFFISDENYQLFSQIAPTVSINYTETGWKETLLQVAKIL</sequence>
<comment type="caution">
    <text evidence="6">The sequence shown here is derived from an EMBL/GenBank/DDBJ whole genome shotgun (WGS) entry which is preliminary data.</text>
</comment>
<dbReference type="InterPro" id="IPR002491">
    <property type="entry name" value="ABC_transptr_periplasmic_BD"/>
</dbReference>
<evidence type="ECO:0000313" key="7">
    <source>
        <dbReference type="Proteomes" id="UP001159370"/>
    </source>
</evidence>
<dbReference type="Proteomes" id="UP001159370">
    <property type="component" value="Unassembled WGS sequence"/>
</dbReference>
<evidence type="ECO:0000256" key="3">
    <source>
        <dbReference type="ARBA" id="ARBA00022448"/>
    </source>
</evidence>
<evidence type="ECO:0000256" key="4">
    <source>
        <dbReference type="ARBA" id="ARBA00022729"/>
    </source>
</evidence>
<organism evidence="6 7">
    <name type="scientific">Umezakia ovalisporum FSS-62</name>
    <dbReference type="NCBI Taxonomy" id="2971776"/>
    <lineage>
        <taxon>Bacteria</taxon>
        <taxon>Bacillati</taxon>
        <taxon>Cyanobacteriota</taxon>
        <taxon>Cyanophyceae</taxon>
        <taxon>Nostocales</taxon>
        <taxon>Nodulariaceae</taxon>
        <taxon>Umezakia</taxon>
    </lineage>
</organism>
<dbReference type="PROSITE" id="PS50983">
    <property type="entry name" value="FE_B12_PBP"/>
    <property type="match status" value="1"/>
</dbReference>
<keyword evidence="3" id="KW-0813">Transport</keyword>
<dbReference type="EMBL" id="JANQDL010000117">
    <property type="protein sequence ID" value="MDH6065637.1"/>
    <property type="molecule type" value="Genomic_DNA"/>
</dbReference>
<feature type="domain" description="Fe/B12 periplasmic-binding" evidence="5">
    <location>
        <begin position="47"/>
        <end position="151"/>
    </location>
</feature>
<proteinExistence type="inferred from homology"/>
<dbReference type="Pfam" id="PF01497">
    <property type="entry name" value="Peripla_BP_2"/>
    <property type="match status" value="1"/>
</dbReference>